<protein>
    <submittedName>
        <fullName evidence="1">Uncharacterized protein</fullName>
    </submittedName>
</protein>
<dbReference type="EMBL" id="LR536450">
    <property type="protein sequence ID" value="VFU07524.1"/>
    <property type="molecule type" value="Genomic_DNA"/>
</dbReference>
<reference evidence="2 4" key="2">
    <citation type="submission" date="2019-05" db="EMBL/GenBank/DDBJ databases">
        <authorList>
            <person name="Farhan Ul Haque M."/>
        </authorList>
    </citation>
    <scope>NUCLEOTIDE SEQUENCE [LARGE SCALE GENOMIC DNA]</scope>
    <source>
        <strain evidence="2">2</strain>
    </source>
</reference>
<gene>
    <name evidence="2" type="ORF">MPC4_30234</name>
    <name evidence="1" type="ORF">MTUNDRAET4_0631</name>
</gene>
<sequence>MNKGLEIELLPLDENHVRAKLTWREQDVGGSVLAVEVTVRNERIKPKADERLKTDARALAVRLARAFADTIES</sequence>
<evidence type="ECO:0000313" key="4">
    <source>
        <dbReference type="Proteomes" id="UP000485880"/>
    </source>
</evidence>
<dbReference type="AlphaFoldDB" id="A0A4U8YW02"/>
<dbReference type="RefSeq" id="WP_134486765.1">
    <property type="nucleotide sequence ID" value="NZ_CABFMQ020000087.1"/>
</dbReference>
<reference evidence="1 3" key="1">
    <citation type="submission" date="2019-03" db="EMBL/GenBank/DDBJ databases">
        <authorList>
            <person name="Kox A.R. M."/>
        </authorList>
    </citation>
    <scope>NUCLEOTIDE SEQUENCE [LARGE SCALE GENOMIC DNA]</scope>
    <source>
        <strain evidence="1">MTUNDRAET4 annotated genome</strain>
    </source>
</reference>
<dbReference type="Proteomes" id="UP000485880">
    <property type="component" value="Unassembled WGS sequence"/>
</dbReference>
<dbReference type="EMBL" id="CABFMQ020000087">
    <property type="protein sequence ID" value="VTZ51050.1"/>
    <property type="molecule type" value="Genomic_DNA"/>
</dbReference>
<keyword evidence="4" id="KW-1185">Reference proteome</keyword>
<proteinExistence type="predicted"/>
<name>A0A4U8YW02_METTU</name>
<organism evidence="1 3">
    <name type="scientific">Methylocella tundrae</name>
    <dbReference type="NCBI Taxonomy" id="227605"/>
    <lineage>
        <taxon>Bacteria</taxon>
        <taxon>Pseudomonadati</taxon>
        <taxon>Pseudomonadota</taxon>
        <taxon>Alphaproteobacteria</taxon>
        <taxon>Hyphomicrobiales</taxon>
        <taxon>Beijerinckiaceae</taxon>
        <taxon>Methylocella</taxon>
    </lineage>
</organism>
<dbReference type="KEGG" id="mtun:MTUNDRAET4_0631"/>
<evidence type="ECO:0000313" key="1">
    <source>
        <dbReference type="EMBL" id="VFU07524.1"/>
    </source>
</evidence>
<evidence type="ECO:0000313" key="2">
    <source>
        <dbReference type="EMBL" id="VTZ51050.1"/>
    </source>
</evidence>
<evidence type="ECO:0000313" key="3">
    <source>
        <dbReference type="Proteomes" id="UP000294360"/>
    </source>
</evidence>
<dbReference type="Proteomes" id="UP000294360">
    <property type="component" value="Chromosome"/>
</dbReference>
<dbReference type="OrthoDB" id="8455589at2"/>
<accession>A0A4U8YW02</accession>